<dbReference type="EMBL" id="BTGU01011320">
    <property type="protein sequence ID" value="GMN71283.1"/>
    <property type="molecule type" value="Genomic_DNA"/>
</dbReference>
<dbReference type="Proteomes" id="UP001187192">
    <property type="component" value="Unassembled WGS sequence"/>
</dbReference>
<evidence type="ECO:0000313" key="2">
    <source>
        <dbReference type="Proteomes" id="UP001187192"/>
    </source>
</evidence>
<dbReference type="AlphaFoldDB" id="A0AA88JC18"/>
<name>A0AA88JC18_FICCA</name>
<accession>A0AA88JC18</accession>
<organism evidence="1 2">
    <name type="scientific">Ficus carica</name>
    <name type="common">Common fig</name>
    <dbReference type="NCBI Taxonomy" id="3494"/>
    <lineage>
        <taxon>Eukaryota</taxon>
        <taxon>Viridiplantae</taxon>
        <taxon>Streptophyta</taxon>
        <taxon>Embryophyta</taxon>
        <taxon>Tracheophyta</taxon>
        <taxon>Spermatophyta</taxon>
        <taxon>Magnoliopsida</taxon>
        <taxon>eudicotyledons</taxon>
        <taxon>Gunneridae</taxon>
        <taxon>Pentapetalae</taxon>
        <taxon>rosids</taxon>
        <taxon>fabids</taxon>
        <taxon>Rosales</taxon>
        <taxon>Moraceae</taxon>
        <taxon>Ficeae</taxon>
        <taxon>Ficus</taxon>
    </lineage>
</organism>
<reference evidence="1" key="1">
    <citation type="submission" date="2023-07" db="EMBL/GenBank/DDBJ databases">
        <title>draft genome sequence of fig (Ficus carica).</title>
        <authorList>
            <person name="Takahashi T."/>
            <person name="Nishimura K."/>
        </authorList>
    </citation>
    <scope>NUCLEOTIDE SEQUENCE</scope>
</reference>
<sequence>MHPETKYCQIVTWNLAQHSFHNIPEYLIPVCLDGRVSSESGVAQIHIAIVLGYVSPDMAIPSQVSEFNRNLWILAPSKSHSETSECQPVTVLPHFQLSSYSLQPTLEAQDVGVGCSIVAAFDYAVGFVIAGNHVVAIVFTSGVRLE</sequence>
<proteinExistence type="predicted"/>
<comment type="caution">
    <text evidence="1">The sequence shown here is derived from an EMBL/GenBank/DDBJ whole genome shotgun (WGS) entry which is preliminary data.</text>
</comment>
<gene>
    <name evidence="1" type="ORF">TIFTF001_052648</name>
</gene>
<keyword evidence="2" id="KW-1185">Reference proteome</keyword>
<protein>
    <submittedName>
        <fullName evidence="1">Uncharacterized protein</fullName>
    </submittedName>
</protein>
<evidence type="ECO:0000313" key="1">
    <source>
        <dbReference type="EMBL" id="GMN71283.1"/>
    </source>
</evidence>